<sequence>MLHGKLRIPSFLDTNVDRFLYEELVEMYGTSVDTSDLESFARQIEIADYILHKHDSWRHTSGQNKSNMTVMAFRDELNQKGLEDSQEGHGEDLALRVGLREKDVISEPRTISVEQTEHININGSVFHSTNNYKSLSVAGKRR</sequence>
<keyword evidence="2" id="KW-1185">Reference proteome</keyword>
<name>A0A7U2I1V8_PHANO</name>
<organism evidence="1 2">
    <name type="scientific">Phaeosphaeria nodorum (strain SN15 / ATCC MYA-4574 / FGSC 10173)</name>
    <name type="common">Glume blotch fungus</name>
    <name type="synonym">Parastagonospora nodorum</name>
    <dbReference type="NCBI Taxonomy" id="321614"/>
    <lineage>
        <taxon>Eukaryota</taxon>
        <taxon>Fungi</taxon>
        <taxon>Dikarya</taxon>
        <taxon>Ascomycota</taxon>
        <taxon>Pezizomycotina</taxon>
        <taxon>Dothideomycetes</taxon>
        <taxon>Pleosporomycetidae</taxon>
        <taxon>Pleosporales</taxon>
        <taxon>Pleosporineae</taxon>
        <taxon>Phaeosphaeriaceae</taxon>
        <taxon>Parastagonospora</taxon>
    </lineage>
</organism>
<dbReference type="Proteomes" id="UP000663193">
    <property type="component" value="Chromosome 9"/>
</dbReference>
<accession>A0A7U2I1V8</accession>
<evidence type="ECO:0000313" key="2">
    <source>
        <dbReference type="Proteomes" id="UP000663193"/>
    </source>
</evidence>
<reference evidence="2" key="1">
    <citation type="journal article" date="2021" name="BMC Genomics">
        <title>Chromosome-level genome assembly and manually-curated proteome of model necrotroph Parastagonospora nodorum Sn15 reveals a genome-wide trove of candidate effector homologs, and redundancy of virulence-related functions within an accessory chromosome.</title>
        <authorList>
            <person name="Bertazzoni S."/>
            <person name="Jones D.A.B."/>
            <person name="Phan H.T."/>
            <person name="Tan K.-C."/>
            <person name="Hane J.K."/>
        </authorList>
    </citation>
    <scope>NUCLEOTIDE SEQUENCE [LARGE SCALE GENOMIC DNA]</scope>
    <source>
        <strain evidence="2">SN15 / ATCC MYA-4574 / FGSC 10173)</strain>
    </source>
</reference>
<gene>
    <name evidence="1" type="ORF">JI435_061130</name>
</gene>
<proteinExistence type="predicted"/>
<dbReference type="AlphaFoldDB" id="A0A7U2I1V8"/>
<protein>
    <submittedName>
        <fullName evidence="1">Uncharacterized protein</fullName>
    </submittedName>
</protein>
<evidence type="ECO:0000313" key="1">
    <source>
        <dbReference type="EMBL" id="QRC98744.1"/>
    </source>
</evidence>
<dbReference type="EMBL" id="CP069031">
    <property type="protein sequence ID" value="QRC98744.1"/>
    <property type="molecule type" value="Genomic_DNA"/>
</dbReference>
<feature type="non-terminal residue" evidence="1">
    <location>
        <position position="142"/>
    </location>
</feature>
<dbReference type="VEuPathDB" id="FungiDB:JI435_061130"/>